<dbReference type="SUPFAM" id="SSF103473">
    <property type="entry name" value="MFS general substrate transporter"/>
    <property type="match status" value="1"/>
</dbReference>
<feature type="transmembrane region" description="Helical" evidence="3">
    <location>
        <begin position="211"/>
        <end position="234"/>
    </location>
</feature>
<dbReference type="PANTHER" id="PTHR11360">
    <property type="entry name" value="MONOCARBOXYLATE TRANSPORTER"/>
    <property type="match status" value="1"/>
</dbReference>
<feature type="transmembrane region" description="Helical" evidence="3">
    <location>
        <begin position="170"/>
        <end position="190"/>
    </location>
</feature>
<gene>
    <name evidence="4" type="ORF">PGQ11_014460</name>
</gene>
<evidence type="ECO:0000313" key="4">
    <source>
        <dbReference type="EMBL" id="KAK8851981.1"/>
    </source>
</evidence>
<evidence type="ECO:0000256" key="3">
    <source>
        <dbReference type="SAM" id="Phobius"/>
    </source>
</evidence>
<feature type="transmembrane region" description="Helical" evidence="3">
    <location>
        <begin position="25"/>
        <end position="49"/>
    </location>
</feature>
<proteinExistence type="inferred from homology"/>
<comment type="caution">
    <text evidence="4">The sequence shown here is derived from an EMBL/GenBank/DDBJ whole genome shotgun (WGS) entry which is preliminary data.</text>
</comment>
<dbReference type="Proteomes" id="UP001390339">
    <property type="component" value="Unassembled WGS sequence"/>
</dbReference>
<keyword evidence="5" id="KW-1185">Reference proteome</keyword>
<feature type="transmembrane region" description="Helical" evidence="3">
    <location>
        <begin position="138"/>
        <end position="158"/>
    </location>
</feature>
<name>A0ABR2HSF1_9PEZI</name>
<feature type="transmembrane region" description="Helical" evidence="3">
    <location>
        <begin position="81"/>
        <end position="100"/>
    </location>
</feature>
<evidence type="ECO:0000313" key="5">
    <source>
        <dbReference type="Proteomes" id="UP001390339"/>
    </source>
</evidence>
<dbReference type="Gene3D" id="1.20.1250.20">
    <property type="entry name" value="MFS general substrate transporter like domains"/>
    <property type="match status" value="2"/>
</dbReference>
<dbReference type="EMBL" id="JAPCWZ010000009">
    <property type="protein sequence ID" value="KAK8851981.1"/>
    <property type="molecule type" value="Genomic_DNA"/>
</dbReference>
<reference evidence="4 5" key="1">
    <citation type="journal article" date="2024" name="IMA Fungus">
        <title>Apiospora arundinis, a panoply of carbohydrate-active enzymes and secondary metabolites.</title>
        <authorList>
            <person name="Sorensen T."/>
            <person name="Petersen C."/>
            <person name="Muurmann A.T."/>
            <person name="Christiansen J.V."/>
            <person name="Brundto M.L."/>
            <person name="Overgaard C.K."/>
            <person name="Boysen A.T."/>
            <person name="Wollenberg R.D."/>
            <person name="Larsen T.O."/>
            <person name="Sorensen J.L."/>
            <person name="Nielsen K.L."/>
            <person name="Sondergaard T.E."/>
        </authorList>
    </citation>
    <scope>NUCLEOTIDE SEQUENCE [LARGE SCALE GENOMIC DNA]</scope>
    <source>
        <strain evidence="4 5">AAU 773</strain>
    </source>
</reference>
<feature type="transmembrane region" description="Helical" evidence="3">
    <location>
        <begin position="349"/>
        <end position="367"/>
    </location>
</feature>
<keyword evidence="3" id="KW-0812">Transmembrane</keyword>
<organism evidence="4 5">
    <name type="scientific">Apiospora arundinis</name>
    <dbReference type="NCBI Taxonomy" id="335852"/>
    <lineage>
        <taxon>Eukaryota</taxon>
        <taxon>Fungi</taxon>
        <taxon>Dikarya</taxon>
        <taxon>Ascomycota</taxon>
        <taxon>Pezizomycotina</taxon>
        <taxon>Sordariomycetes</taxon>
        <taxon>Xylariomycetidae</taxon>
        <taxon>Amphisphaeriales</taxon>
        <taxon>Apiosporaceae</taxon>
        <taxon>Apiospora</taxon>
    </lineage>
</organism>
<dbReference type="PANTHER" id="PTHR11360:SF234">
    <property type="entry name" value="MFS-TYPE TRANSPORTER DBAD-RELATED"/>
    <property type="match status" value="1"/>
</dbReference>
<dbReference type="Pfam" id="PF07690">
    <property type="entry name" value="MFS_1"/>
    <property type="match status" value="1"/>
</dbReference>
<protein>
    <submittedName>
        <fullName evidence="4">Major facilitator superfamily transporter</fullName>
    </submittedName>
</protein>
<evidence type="ECO:0000256" key="2">
    <source>
        <dbReference type="ARBA" id="ARBA00006727"/>
    </source>
</evidence>
<dbReference type="InterPro" id="IPR050327">
    <property type="entry name" value="Proton-linked_MCT"/>
</dbReference>
<keyword evidence="3" id="KW-0472">Membrane</keyword>
<sequence>MAPQPTQEGEVIAPDPPPPDGSRDAWLVVLGAMVFAVHTWGIVNSFGVFQTYYERELFMAADHHQGVFLVHYLVDRDHLRLLFVAGHGLVFLGMFATSFCTKHYELLLAQGICVGLGCGLLYLPCAAAVGQWFEKRQALAMGMQSVGSPIAGIILPIIFRNLQPRLGFGWATRVIALILLGLSAVPHVFVKAGTGGPGGIRDKQRRAFFDTTFLGDVSMLVFTAAISCVFLRLWAPFFYAQLYSIRFEVSSVQFSPYFVTLLNVGSALSRIIPPWVAVYTGAPNTMLCMTTLCKVLGFMWMGISNFPGLVVFAVLYGLFQGGLVRMLPSSIMALTPDMRRLGTRMGTSYMFLGLSVLARTPIAGAILGRGGDLAWKGLIAYSGATLAGGSVLLILALVLHRRERHE</sequence>
<feature type="transmembrane region" description="Helical" evidence="3">
    <location>
        <begin position="379"/>
        <end position="399"/>
    </location>
</feature>
<dbReference type="InterPro" id="IPR011701">
    <property type="entry name" value="MFS"/>
</dbReference>
<keyword evidence="3" id="KW-1133">Transmembrane helix</keyword>
<comment type="similarity">
    <text evidence="2">Belongs to the major facilitator superfamily. Monocarboxylate porter (TC 2.A.1.13) family.</text>
</comment>
<dbReference type="InterPro" id="IPR036259">
    <property type="entry name" value="MFS_trans_sf"/>
</dbReference>
<evidence type="ECO:0000256" key="1">
    <source>
        <dbReference type="ARBA" id="ARBA00004141"/>
    </source>
</evidence>
<feature type="transmembrane region" description="Helical" evidence="3">
    <location>
        <begin position="106"/>
        <end position="126"/>
    </location>
</feature>
<accession>A0ABR2HSF1</accession>
<comment type="subcellular location">
    <subcellularLocation>
        <location evidence="1">Membrane</location>
        <topology evidence="1">Multi-pass membrane protein</topology>
    </subcellularLocation>
</comment>